<accession>A0ABU6RHS6</accession>
<organism evidence="1 2">
    <name type="scientific">Stylosanthes scabra</name>
    <dbReference type="NCBI Taxonomy" id="79078"/>
    <lineage>
        <taxon>Eukaryota</taxon>
        <taxon>Viridiplantae</taxon>
        <taxon>Streptophyta</taxon>
        <taxon>Embryophyta</taxon>
        <taxon>Tracheophyta</taxon>
        <taxon>Spermatophyta</taxon>
        <taxon>Magnoliopsida</taxon>
        <taxon>eudicotyledons</taxon>
        <taxon>Gunneridae</taxon>
        <taxon>Pentapetalae</taxon>
        <taxon>rosids</taxon>
        <taxon>fabids</taxon>
        <taxon>Fabales</taxon>
        <taxon>Fabaceae</taxon>
        <taxon>Papilionoideae</taxon>
        <taxon>50 kb inversion clade</taxon>
        <taxon>dalbergioids sensu lato</taxon>
        <taxon>Dalbergieae</taxon>
        <taxon>Pterocarpus clade</taxon>
        <taxon>Stylosanthes</taxon>
    </lineage>
</organism>
<proteinExistence type="predicted"/>
<name>A0ABU6RHS6_9FABA</name>
<keyword evidence="2" id="KW-1185">Reference proteome</keyword>
<gene>
    <name evidence="1" type="ORF">PIB30_049933</name>
</gene>
<comment type="caution">
    <text evidence="1">The sequence shown here is derived from an EMBL/GenBank/DDBJ whole genome shotgun (WGS) entry which is preliminary data.</text>
</comment>
<dbReference type="Proteomes" id="UP001341840">
    <property type="component" value="Unassembled WGS sequence"/>
</dbReference>
<reference evidence="1 2" key="1">
    <citation type="journal article" date="2023" name="Plants (Basel)">
        <title>Bridging the Gap: Combining Genomics and Transcriptomics Approaches to Understand Stylosanthes scabra, an Orphan Legume from the Brazilian Caatinga.</title>
        <authorList>
            <person name="Ferreira-Neto J.R.C."/>
            <person name="da Silva M.D."/>
            <person name="Binneck E."/>
            <person name="de Melo N.F."/>
            <person name="da Silva R.H."/>
            <person name="de Melo A.L.T.M."/>
            <person name="Pandolfi V."/>
            <person name="Bustamante F.O."/>
            <person name="Brasileiro-Vidal A.C."/>
            <person name="Benko-Iseppon A.M."/>
        </authorList>
    </citation>
    <scope>NUCLEOTIDE SEQUENCE [LARGE SCALE GENOMIC DNA]</scope>
    <source>
        <tissue evidence="1">Leaves</tissue>
    </source>
</reference>
<sequence length="172" mass="19624">MSRNDSEFHILLSQFSDLVFHRLHAVSQLLSDAEFNRANPSERSRGWGSALLPVVAGSAQPMLVNHAWDPSATRVSRVGMRPSVLDALRIHVRIVNSGIVIGRGIEVVDPDAVHRQNDRCKLYLFRLGSPSWAGYVVVSPHRRRQRTECTFEGFWDSRSMCQDRRLEVYVKR</sequence>
<protein>
    <submittedName>
        <fullName evidence="1">Uncharacterized protein</fullName>
    </submittedName>
</protein>
<evidence type="ECO:0000313" key="1">
    <source>
        <dbReference type="EMBL" id="MED6123519.1"/>
    </source>
</evidence>
<evidence type="ECO:0000313" key="2">
    <source>
        <dbReference type="Proteomes" id="UP001341840"/>
    </source>
</evidence>
<dbReference type="EMBL" id="JASCZI010030547">
    <property type="protein sequence ID" value="MED6123519.1"/>
    <property type="molecule type" value="Genomic_DNA"/>
</dbReference>